<dbReference type="EMBL" id="CCYD01002939">
    <property type="protein sequence ID" value="CEG48442.1"/>
    <property type="molecule type" value="Genomic_DNA"/>
</dbReference>
<dbReference type="GeneID" id="36401317"/>
<reference evidence="2" key="1">
    <citation type="submission" date="2014-09" db="EMBL/GenBank/DDBJ databases">
        <authorList>
            <person name="Sharma Rahul"/>
            <person name="Thines Marco"/>
        </authorList>
    </citation>
    <scope>NUCLEOTIDE SEQUENCE [LARGE SCALE GENOMIC DNA]</scope>
</reference>
<protein>
    <submittedName>
        <fullName evidence="1">Uncharacterized protein</fullName>
    </submittedName>
</protein>
<sequence length="55" mass="6091">MDLDEEAQDLSTTSAKATSTCPDNYAVISVESRFFESSHSKCEKIALQELTDSLF</sequence>
<dbReference type="Proteomes" id="UP000054928">
    <property type="component" value="Unassembled WGS sequence"/>
</dbReference>
<dbReference type="RefSeq" id="XP_024584811.1">
    <property type="nucleotide sequence ID" value="XM_024719520.1"/>
</dbReference>
<dbReference type="AlphaFoldDB" id="A0A0P1B3J4"/>
<proteinExistence type="predicted"/>
<organism evidence="1 2">
    <name type="scientific">Plasmopara halstedii</name>
    <name type="common">Downy mildew of sunflower</name>
    <dbReference type="NCBI Taxonomy" id="4781"/>
    <lineage>
        <taxon>Eukaryota</taxon>
        <taxon>Sar</taxon>
        <taxon>Stramenopiles</taxon>
        <taxon>Oomycota</taxon>
        <taxon>Peronosporomycetes</taxon>
        <taxon>Peronosporales</taxon>
        <taxon>Peronosporaceae</taxon>
        <taxon>Plasmopara</taxon>
    </lineage>
</organism>
<keyword evidence="2" id="KW-1185">Reference proteome</keyword>
<name>A0A0P1B3J4_PLAHL</name>
<evidence type="ECO:0000313" key="2">
    <source>
        <dbReference type="Proteomes" id="UP000054928"/>
    </source>
</evidence>
<evidence type="ECO:0000313" key="1">
    <source>
        <dbReference type="EMBL" id="CEG48442.1"/>
    </source>
</evidence>
<accession>A0A0P1B3J4</accession>